<dbReference type="InterPro" id="IPR025774">
    <property type="entry name" value="PiNMT-like"/>
</dbReference>
<evidence type="ECO:0000256" key="5">
    <source>
        <dbReference type="ARBA" id="ARBA00022691"/>
    </source>
</evidence>
<dbReference type="eggNOG" id="KOG1269">
    <property type="taxonomic scope" value="Eukaryota"/>
</dbReference>
<dbReference type="PANTHER" id="PTHR44068">
    <property type="entry name" value="ZGC:194242"/>
    <property type="match status" value="1"/>
</dbReference>
<evidence type="ECO:0000256" key="1">
    <source>
        <dbReference type="ARBA" id="ARBA00004913"/>
    </source>
</evidence>
<keyword evidence="5 6" id="KW-0949">S-adenosyl-L-methionine</keyword>
<dbReference type="AlphaFoldDB" id="Q5CB51"/>
<evidence type="ECO:0000256" key="6">
    <source>
        <dbReference type="PROSITE-ProRule" id="PRU00914"/>
    </source>
</evidence>
<dbReference type="BRENDA" id="2.1.1.95">
    <property type="organism ID" value="1318"/>
</dbReference>
<dbReference type="GO" id="GO:0032259">
    <property type="term" value="P:methylation"/>
    <property type="evidence" value="ECO:0007669"/>
    <property type="project" value="UniProtKB-UniRule"/>
</dbReference>
<evidence type="ECO:0000313" key="10">
    <source>
        <dbReference type="EMBL" id="PNW78532.1"/>
    </source>
</evidence>
<feature type="region of interest" description="SAM motif I" evidence="6">
    <location>
        <begin position="119"/>
        <end position="128"/>
    </location>
</feature>
<evidence type="ECO:0000313" key="11">
    <source>
        <dbReference type="Proteomes" id="UP000006906"/>
    </source>
</evidence>
<dbReference type="GO" id="GO:0008757">
    <property type="term" value="F:S-adenosylmethionine-dependent methyltransferase activity"/>
    <property type="evidence" value="ECO:0007669"/>
    <property type="project" value="InterPro"/>
</dbReference>
<comment type="pathway">
    <text evidence="1">Alkaloid biosynthesis.</text>
</comment>
<dbReference type="KEGG" id="cre:CHLRE_09g393400v5"/>
<feature type="domain" description="Methyltransferase type 11" evidence="7">
    <location>
        <begin position="120"/>
        <end position="218"/>
    </location>
</feature>
<feature type="region of interest" description="SAM motif III" evidence="6">
    <location>
        <begin position="209"/>
        <end position="218"/>
    </location>
</feature>
<evidence type="ECO:0000256" key="2">
    <source>
        <dbReference type="ARBA" id="ARBA00022589"/>
    </source>
</evidence>
<dbReference type="STRING" id="3055.Q5CB51"/>
<dbReference type="SUPFAM" id="SSF53335">
    <property type="entry name" value="S-adenosyl-L-methionine-dependent methyltransferases"/>
    <property type="match status" value="1"/>
</dbReference>
<dbReference type="EMBL" id="CM008970">
    <property type="protein sequence ID" value="PNW78532.1"/>
    <property type="molecule type" value="Genomic_DNA"/>
</dbReference>
<keyword evidence="3 6" id="KW-0489">Methyltransferase</keyword>
<comment type="similarity">
    <text evidence="6">Belongs to the class I-like SAM-binding methyltransferase superfamily. gTMT family.</text>
</comment>
<keyword evidence="2" id="KW-0017">Alkaloid metabolism</keyword>
<dbReference type="Pfam" id="PF08241">
    <property type="entry name" value="Methyltransf_11"/>
    <property type="match status" value="1"/>
</dbReference>
<dbReference type="Proteomes" id="UP000006906">
    <property type="component" value="Chromosome 9"/>
</dbReference>
<dbReference type="PaxDb" id="3055-EDP02465"/>
<dbReference type="CDD" id="cd02440">
    <property type="entry name" value="AdoMet_MTases"/>
    <property type="match status" value="1"/>
</dbReference>
<reference evidence="10" key="4">
    <citation type="submission" date="2017-07" db="EMBL/GenBank/DDBJ databases">
        <title>WGS assembly of Chlamydomonas reinhardtii.</title>
        <authorList>
            <consortium name="Chlamydomonas Annotation Team"/>
            <consortium name="JGI Annotation Team"/>
            <person name="Merchant S.S."/>
            <person name="Prochnik S.E."/>
            <person name="Vallon O."/>
            <person name="Harris E.H."/>
            <person name="Karpowicz S.J."/>
            <person name="Witman G.B."/>
            <person name="Terry A."/>
            <person name="Salamov A."/>
            <person name="Fritz-Laylin L.K."/>
            <person name="Marechal-Drouard L."/>
            <person name="Marshall W.F."/>
            <person name="Qu L.H."/>
            <person name="Nelson D.R."/>
            <person name="Sanderfoot A.A."/>
            <person name="Spalding M.H."/>
            <person name="Kapitonov V.V."/>
            <person name="Ren Q."/>
            <person name="Ferris P."/>
            <person name="Lindquist E."/>
            <person name="Shapiro H."/>
            <person name="Lucas S.M."/>
            <person name="Grimwood J."/>
            <person name="Schmutz J."/>
            <person name="Grigoriev I.V."/>
            <person name="Rokhsar D.S."/>
        </authorList>
    </citation>
    <scope>NUCLEOTIDE SEQUENCE</scope>
    <source>
        <strain evidence="10">CC-503 cw92 mt+</strain>
    </source>
</reference>
<evidence type="ECO:0000256" key="3">
    <source>
        <dbReference type="ARBA" id="ARBA00022603"/>
    </source>
</evidence>
<protein>
    <submittedName>
        <fullName evidence="9">Gamma-tocopherol methyltransferase</fullName>
        <ecNumber evidence="9">2.1.1.95</ecNumber>
    </submittedName>
</protein>
<dbReference type="OrthoDB" id="8300214at2759"/>
<evidence type="ECO:0000313" key="8">
    <source>
        <dbReference type="EMBL" id="ACD11635.1"/>
    </source>
</evidence>
<keyword evidence="11" id="KW-1185">Reference proteome</keyword>
<dbReference type="GO" id="GO:0008168">
    <property type="term" value="F:methyltransferase activity"/>
    <property type="evidence" value="ECO:0000318"/>
    <property type="project" value="GO_Central"/>
</dbReference>
<dbReference type="InterPro" id="IPR013216">
    <property type="entry name" value="Methyltransf_11"/>
</dbReference>
<proteinExistence type="evidence at transcript level"/>
<dbReference type="EMBL" id="EU391265">
    <property type="protein sequence ID" value="ACD11635.1"/>
    <property type="molecule type" value="Genomic_DNA"/>
</dbReference>
<dbReference type="FunCoup" id="Q5CB51">
    <property type="interactions" value="146"/>
</dbReference>
<feature type="region of interest" description="SAM motif II" evidence="6">
    <location>
        <begin position="182"/>
        <end position="190"/>
    </location>
</feature>
<gene>
    <name evidence="9" type="primary">tmt1</name>
    <name evidence="10" type="ORF">CHLRE_09g393400v5</name>
</gene>
<evidence type="ECO:0000313" key="9">
    <source>
        <dbReference type="EMBL" id="CAI59122.1"/>
    </source>
</evidence>
<dbReference type="GeneID" id="5720115"/>
<dbReference type="InterPro" id="IPR050447">
    <property type="entry name" value="Erg6_SMT_methyltransf"/>
</dbReference>
<dbReference type="EC" id="2.1.1.95" evidence="9"/>
<name>Q5CB51_CHLRE</name>
<evidence type="ECO:0000256" key="4">
    <source>
        <dbReference type="ARBA" id="ARBA00022679"/>
    </source>
</evidence>
<dbReference type="GO" id="GO:0009820">
    <property type="term" value="P:alkaloid metabolic process"/>
    <property type="evidence" value="ECO:0007669"/>
    <property type="project" value="UniProtKB-KW"/>
</dbReference>
<dbReference type="EMBL" id="AJ884948">
    <property type="protein sequence ID" value="CAI59122.1"/>
    <property type="molecule type" value="mRNA"/>
</dbReference>
<dbReference type="Gramene" id="PNW78532">
    <property type="protein sequence ID" value="PNW78532"/>
    <property type="gene ID" value="CHLRE_09g393400v5"/>
</dbReference>
<reference evidence="8" key="2">
    <citation type="journal article" date="2009" name="Eukaryot. Cell">
        <title>Replacement of alpha-tocopherol by beta-tocopherol enhances resistance to photooxidative stress in a xanthophyll-deficient strain of Chlamydomonas reinhardtii.</title>
        <authorList>
            <person name="Sirikhachornkit A."/>
            <person name="Shin J.W."/>
            <person name="Baroli I."/>
            <person name="Niyogi K.K."/>
        </authorList>
    </citation>
    <scope>NUCLEOTIDE SEQUENCE</scope>
</reference>
<dbReference type="PANTHER" id="PTHR44068:SF11">
    <property type="entry name" value="GERANYL DIPHOSPHATE 2-C-METHYLTRANSFERASE"/>
    <property type="match status" value="1"/>
</dbReference>
<dbReference type="InterPro" id="IPR029063">
    <property type="entry name" value="SAM-dependent_MTases_sf"/>
</dbReference>
<evidence type="ECO:0000259" key="7">
    <source>
        <dbReference type="Pfam" id="PF08241"/>
    </source>
</evidence>
<accession>Q5CB51</accession>
<dbReference type="GO" id="GO:0050342">
    <property type="term" value="F:tocopherol C-methyltransferase activity"/>
    <property type="evidence" value="ECO:0007669"/>
    <property type="project" value="UniProtKB-EC"/>
</dbReference>
<sequence>MPSTALQGHTLPSSSACLGRATRHVCRVSTRSRRAVTVRAGPLETLVKPLTTLGKVSDLKVGIANFYDESSELWENMWGEHMHHGYYPKGAPVKSNQQAQIDMIEETLKVAGVTQAKKMVDVGCGIGGSSRYISRKFGCTSNGITLSPKQAARANALSKEQGFGDKLQFQVGDALAQPFEAGAFDLVWSMESGEHMPDKKKFVSELARVCAPGGTVIVVTWCHRVLGPGEAGLREDEKALLDRINEAYYLPDWCSVADYQKLFEAQGLTDIQTRDWSQEVSPFWGAVIATALTSEGLAGLAKAGWTTIKGALVMPLMAEGFRRGLIKFNLISGRKLQQ</sequence>
<dbReference type="PROSITE" id="PS51581">
    <property type="entry name" value="SAM_GTMT"/>
    <property type="match status" value="1"/>
</dbReference>
<dbReference type="OMA" id="YCLPYVI"/>
<dbReference type="HOGENOM" id="CLU_039068_0_0_1"/>
<reference evidence="10 11" key="1">
    <citation type="journal article" date="2007" name="Science">
        <title>The Chlamydomonas genome reveals the evolution of key animal and plant functions.</title>
        <authorList>
            <person name="Merchant S.S."/>
            <person name="Prochnik S.E."/>
            <person name="Vallon O."/>
            <person name="Harris E.H."/>
            <person name="Karpowicz S.J."/>
            <person name="Witman G.B."/>
            <person name="Terry A."/>
            <person name="Salamov A."/>
            <person name="Fritz-Laylin L.K."/>
            <person name="Marechal-Drouard L."/>
            <person name="Marshall W.F."/>
            <person name="Qu L.H."/>
            <person name="Nelson D.R."/>
            <person name="Sanderfoot A.A."/>
            <person name="Spalding M.H."/>
            <person name="Kapitonov V.V."/>
            <person name="Ren Q."/>
            <person name="Ferris P."/>
            <person name="Lindquist E."/>
            <person name="Shapiro H."/>
            <person name="Lucas S.M."/>
            <person name="Grimwood J."/>
            <person name="Schmutz J."/>
            <person name="Cardol P."/>
            <person name="Cerutti H."/>
            <person name="Chanfreau G."/>
            <person name="Chen C.L."/>
            <person name="Cognat V."/>
            <person name="Croft M.T."/>
            <person name="Dent R."/>
            <person name="Dutcher S."/>
            <person name="Fernandez E."/>
            <person name="Fukuzawa H."/>
            <person name="Gonzalez-Ballester D."/>
            <person name="Gonzalez-Halphen D."/>
            <person name="Hallmann A."/>
            <person name="Hanikenne M."/>
            <person name="Hippler M."/>
            <person name="Inwood W."/>
            <person name="Jabbari K."/>
            <person name="Kalanon M."/>
            <person name="Kuras R."/>
            <person name="Lefebvre P.A."/>
            <person name="Lemaire S.D."/>
            <person name="Lobanov A.V."/>
            <person name="Lohr M."/>
            <person name="Manuell A."/>
            <person name="Meier I."/>
            <person name="Mets L."/>
            <person name="Mittag M."/>
            <person name="Mittelmeier T."/>
            <person name="Moroney J.V."/>
            <person name="Moseley J."/>
            <person name="Napoli C."/>
            <person name="Nedelcu A.M."/>
            <person name="Niyogi K."/>
            <person name="Novoselov S.V."/>
            <person name="Paulsen I.T."/>
            <person name="Pazour G."/>
            <person name="Purton S."/>
            <person name="Ral J.P."/>
            <person name="Riano-Pachon D.M."/>
            <person name="Riekhof W."/>
            <person name="Rymarquis L."/>
            <person name="Schroda M."/>
            <person name="Stern D."/>
            <person name="Umen J."/>
            <person name="Willows R."/>
            <person name="Wilson N."/>
            <person name="Zimmer S.L."/>
            <person name="Allmer J."/>
            <person name="Balk J."/>
            <person name="Bisova K."/>
            <person name="Chen C.J."/>
            <person name="Elias M."/>
            <person name="Gendler K."/>
            <person name="Hauser C."/>
            <person name="Lamb M.R."/>
            <person name="Ledford H."/>
            <person name="Long J.C."/>
            <person name="Minagawa J."/>
            <person name="Page M.D."/>
            <person name="Pan J."/>
            <person name="Pootakham W."/>
            <person name="Roje S."/>
            <person name="Rose A."/>
            <person name="Stahlberg E."/>
            <person name="Terauchi A.M."/>
            <person name="Yang P."/>
            <person name="Ball S."/>
            <person name="Bowler C."/>
            <person name="Dieckmann C.L."/>
            <person name="Gladyshev V.N."/>
            <person name="Green P."/>
            <person name="Jorgensen R."/>
            <person name="Mayfield S."/>
            <person name="Mueller-Roeber B."/>
            <person name="Rajamani S."/>
            <person name="Sayre R.T."/>
            <person name="Brokstein P."/>
            <person name="Dubchak I."/>
            <person name="Goodstein D."/>
            <person name="Hornick L."/>
            <person name="Huang Y.W."/>
            <person name="Jhaveri J."/>
            <person name="Luo Y."/>
            <person name="Martinez D."/>
            <person name="Ngau W.C."/>
            <person name="Otillar B."/>
            <person name="Poliakov A."/>
            <person name="Porter A."/>
            <person name="Szajkowski L."/>
            <person name="Werner G."/>
            <person name="Zhou K."/>
            <person name="Grigoriev I.V."/>
            <person name="Rokhsar D.S."/>
            <person name="Grossman A.R."/>
        </authorList>
    </citation>
    <scope>NUCLEOTIDE SEQUENCE [LARGE SCALE GENOMIC DNA]</scope>
    <source>
        <strain evidence="11">CC-503</strain>
        <strain evidence="10">CC-503 cw92 mt+</strain>
    </source>
</reference>
<reference evidence="9" key="3">
    <citation type="journal article" date="2011" name="Physiol. Plantarum">
        <title>?-Tocopherol methyltransferase from the green alga Chlamydomonas reinhardtii: functional characterization and expression analysis.</title>
        <authorList>
            <person name="Galvez-Valdivieso G."/>
            <person name="Cardenosa R."/>
            <person name="Vera J.M."/>
            <person name="Pineda M."/>
            <person name="Aguilar M."/>
        </authorList>
    </citation>
    <scope>NUCLEOTIDE SEQUENCE</scope>
    <source>
        <strain evidence="9">6145c</strain>
    </source>
</reference>
<keyword evidence="4 6" id="KW-0808">Transferase</keyword>
<dbReference type="Gene3D" id="3.40.50.150">
    <property type="entry name" value="Vaccinia Virus protein VP39"/>
    <property type="match status" value="1"/>
</dbReference>
<organism evidence="9">
    <name type="scientific">Chlamydomonas reinhardtii</name>
    <name type="common">Chlamydomonas smithii</name>
    <dbReference type="NCBI Taxonomy" id="3055"/>
    <lineage>
        <taxon>Eukaryota</taxon>
        <taxon>Viridiplantae</taxon>
        <taxon>Chlorophyta</taxon>
        <taxon>core chlorophytes</taxon>
        <taxon>Chlorophyceae</taxon>
        <taxon>CS clade</taxon>
        <taxon>Chlamydomonadales</taxon>
        <taxon>Chlamydomonadaceae</taxon>
        <taxon>Chlamydomonas</taxon>
    </lineage>
</organism>
<dbReference type="RefSeq" id="XP_001694470.1">
    <property type="nucleotide sequence ID" value="XM_001694418.1"/>
</dbReference>